<organism evidence="1 2">
    <name type="scientific">Olea europaea subsp. europaea</name>
    <dbReference type="NCBI Taxonomy" id="158383"/>
    <lineage>
        <taxon>Eukaryota</taxon>
        <taxon>Viridiplantae</taxon>
        <taxon>Streptophyta</taxon>
        <taxon>Embryophyta</taxon>
        <taxon>Tracheophyta</taxon>
        <taxon>Spermatophyta</taxon>
        <taxon>Magnoliopsida</taxon>
        <taxon>eudicotyledons</taxon>
        <taxon>Gunneridae</taxon>
        <taxon>Pentapetalae</taxon>
        <taxon>asterids</taxon>
        <taxon>lamiids</taxon>
        <taxon>Lamiales</taxon>
        <taxon>Oleaceae</taxon>
        <taxon>Oleeae</taxon>
        <taxon>Olea</taxon>
    </lineage>
</organism>
<name>A0A8S0TZA1_OLEEU</name>
<dbReference type="OrthoDB" id="1750799at2759"/>
<protein>
    <submittedName>
        <fullName evidence="1">Uncharacterized protein</fullName>
    </submittedName>
</protein>
<sequence>MVFVVEDLKALSAVHSGETGYDVDLPDGAYVTVSDGYVATLDKVLVCLWFVEAADEGPYGVDWGIYLLDHGGAGLVLAHGVSMVASDVVWDLGAARQWRSPLQGGGGNLLDLSIPCRSGSGSCVGGGGVDPVK</sequence>
<dbReference type="EMBL" id="CACTIH010007310">
    <property type="protein sequence ID" value="CAA3009020.1"/>
    <property type="molecule type" value="Genomic_DNA"/>
</dbReference>
<dbReference type="Proteomes" id="UP000594638">
    <property type="component" value="Unassembled WGS sequence"/>
</dbReference>
<dbReference type="AlphaFoldDB" id="A0A8S0TZA1"/>
<dbReference type="Gramene" id="OE9A100070T1">
    <property type="protein sequence ID" value="OE9A100070C1"/>
    <property type="gene ID" value="OE9A100070"/>
</dbReference>
<keyword evidence="2" id="KW-1185">Reference proteome</keyword>
<comment type="caution">
    <text evidence="1">The sequence shown here is derived from an EMBL/GenBank/DDBJ whole genome shotgun (WGS) entry which is preliminary data.</text>
</comment>
<evidence type="ECO:0000313" key="2">
    <source>
        <dbReference type="Proteomes" id="UP000594638"/>
    </source>
</evidence>
<proteinExistence type="predicted"/>
<accession>A0A8S0TZA1</accession>
<gene>
    <name evidence="1" type="ORF">OLEA9_A100070</name>
</gene>
<reference evidence="1 2" key="1">
    <citation type="submission" date="2019-12" db="EMBL/GenBank/DDBJ databases">
        <authorList>
            <person name="Alioto T."/>
            <person name="Alioto T."/>
            <person name="Gomez Garrido J."/>
        </authorList>
    </citation>
    <scope>NUCLEOTIDE SEQUENCE [LARGE SCALE GENOMIC DNA]</scope>
</reference>
<evidence type="ECO:0000313" key="1">
    <source>
        <dbReference type="EMBL" id="CAA3009020.1"/>
    </source>
</evidence>